<dbReference type="PROSITE" id="PS50994">
    <property type="entry name" value="INTEGRASE"/>
    <property type="match status" value="1"/>
</dbReference>
<dbReference type="InterPro" id="IPR036397">
    <property type="entry name" value="RNaseH_sf"/>
</dbReference>
<evidence type="ECO:0000313" key="3">
    <source>
        <dbReference type="EMBL" id="CAK9059386.1"/>
    </source>
</evidence>
<dbReference type="Gene3D" id="3.30.420.10">
    <property type="entry name" value="Ribonuclease H-like superfamily/Ribonuclease H"/>
    <property type="match status" value="1"/>
</dbReference>
<organism evidence="3 4">
    <name type="scientific">Durusdinium trenchii</name>
    <dbReference type="NCBI Taxonomy" id="1381693"/>
    <lineage>
        <taxon>Eukaryota</taxon>
        <taxon>Sar</taxon>
        <taxon>Alveolata</taxon>
        <taxon>Dinophyceae</taxon>
        <taxon>Suessiales</taxon>
        <taxon>Symbiodiniaceae</taxon>
        <taxon>Durusdinium</taxon>
    </lineage>
</organism>
<name>A0ABP0N6M9_9DINO</name>
<evidence type="ECO:0000256" key="1">
    <source>
        <dbReference type="SAM" id="MobiDB-lite"/>
    </source>
</evidence>
<dbReference type="InterPro" id="IPR001584">
    <property type="entry name" value="Integrase_cat-core"/>
</dbReference>
<feature type="region of interest" description="Disordered" evidence="1">
    <location>
        <begin position="519"/>
        <end position="558"/>
    </location>
</feature>
<dbReference type="EMBL" id="CAXAMN010021418">
    <property type="protein sequence ID" value="CAK9059386.1"/>
    <property type="molecule type" value="Genomic_DNA"/>
</dbReference>
<comment type="caution">
    <text evidence="3">The sequence shown here is derived from an EMBL/GenBank/DDBJ whole genome shotgun (WGS) entry which is preliminary data.</text>
</comment>
<feature type="compositionally biased region" description="Low complexity" evidence="1">
    <location>
        <begin position="1272"/>
        <end position="1283"/>
    </location>
</feature>
<feature type="domain" description="Integrase catalytic" evidence="2">
    <location>
        <begin position="1378"/>
        <end position="1550"/>
    </location>
</feature>
<gene>
    <name evidence="3" type="ORF">CCMP2556_LOCUS29251</name>
</gene>
<dbReference type="Proteomes" id="UP001642484">
    <property type="component" value="Unassembled WGS sequence"/>
</dbReference>
<feature type="region of interest" description="Disordered" evidence="1">
    <location>
        <begin position="1224"/>
        <end position="1284"/>
    </location>
</feature>
<sequence>MTQRLDVDRHGVPQFSGDPELYDEYEERAWDLWHGRDGQPALQAVTAVHLRAGLSGPAYEAVRKMEHSRIKTKDADGNPTDKGLKAFLDALRTAIAAVKPVRINELFLTAFYSPQVWRRPQESMQQYIIRREQDFRRLEEAGGGTSVPRSLRAMMLLLFGGLSQQEQVSVLSSVNNEYDFDKIANAMRIQFPQANGKPVHRRDFLGCGRSPAARDSGILFRKGYKPGKAEAFWEDETWDTLVQDLPDLEGNEEVAEALATSLPFKASGDISFDAKAKENRNTAVKFLEVSKTTFFVLHDSLESDDEKDINATFTGLASTENDVAFEYHKAPVEHEVSSNASVSKYDQMPKNLNSSQYEQVPADEKTLKYAPGIVLDEPNDKHEPEVAPTGSGTYIQDKNTIERNYKDDGLAPGACFTYNSPPAHEVLMVLKDTQLCEHSSYFGGNEREFHRGANGHTRHVTCKDKDCNQTIIVAKRKDATQLWRYLVQIALCTRWGSAARSRELFASVCRVRDQALKDDEDRRALQPPRGYPHVPTTPVSRRSKETSSPSSPSTARIIRPDAQQEPRFWAYGVLISPTVDLPAFPPLAEDDYDVLQPLPSDAAIFGPGTPYEGYTYIQIASSVEASVYCHQTLRMALDDQAMSPETYRFAFYLFGRVRLLHGCAMRTWKAGITSPLKRNTDPDDMVAHRCIRVPICMHEGHPEMAQPHDFEVLMVNQDISDHERLDLETTYTTSSQDPPGLAILDSGCTRTMHGTDWAKAFEEELEKLNLSPRRRLKKQSFKGVGGQIASDTVKIFPVGINKELQTVINIGACTVSFNKIGVTDLPLVKTSRGHLAVSLLDFDMDSFQDCSPEHATEPEETLTAQEVGYHSPTQSEFAEANDPDMVHDYHGMNPDDYHDEMMARDLFLEEARGIRRQLEAEGIDLSHQDPMNQGFICEDVHFIDDNPDQFLVRKATNKKSKKIDSWIDAVNGQDWHQRQLLSGSFKKVKHKPPYGKTWLKQLFAGQMGLSLLAIIVGLSIGIPLDSSTSMWDANTSSGYKRVCHDLQVEDPYLTVITQACGPWGNWSNFNLAKGGQAAMTVMDLRESNRQTLALVNKIVKDRVRAKRHIFIEQPLGSTWLKQPECSDILRLIQEGILLVLRVDGCCVGYKDLESGLPNKKPSLYVTTFLAAEGIFQGLLCDGSHQHEHLEGNNRYGSRTAQASVWPDRLNEQASAESTAAHNISEAFPSEVRPAEQPAEGHEPKRRRRKGRVSQLTSQYGAPPVYLRPSQPALPDAAPVPALPDIDEQEPVQDDASLRASQVAQLDPVLNITEGERRRRWLTISPEIRKILRDLHVQFGHPTNTTLQRILRRQGAVPEALQGADLLSCDACGDSIRRRRPKPVRLPTKYVFNHHLQIDVFYARDVTGASFSFLNIVDDASYQVVSCLGQSTGPPASQAVLRHFLTSWSSWAGLPQSIQVDRGKEYLAYFSDYLKEYGVEQETVPLEAPWQNGKVERAGALWKEVFFKTVHEMQLQGLEDVITATTIVTQVRNSLPRSNGFSPAQWVLGVSEIRIPGSLLQEDEAQRLELLEAANDPTSAFARSLGIRESARVAQIRLDNDSRVRRALLHQSTPTRGPYPIGSYVYFYRAQGSTAHQSRGHARNYRWFGPARVIGIEARNQRRAEDPEPLTEGSQVKMNYLLHISFQKRSCTLLPFVERETTLTSEGTSQYLSKIKHLHCSLAQKAVAAHHQPADLPLQQVPLVSNRNKCHQTLKYQCYSSHFQRCRAHLMP</sequence>
<keyword evidence="4" id="KW-1185">Reference proteome</keyword>
<evidence type="ECO:0000259" key="2">
    <source>
        <dbReference type="PROSITE" id="PS50994"/>
    </source>
</evidence>
<accession>A0ABP0N6M9</accession>
<reference evidence="3 4" key="1">
    <citation type="submission" date="2024-02" db="EMBL/GenBank/DDBJ databases">
        <authorList>
            <person name="Chen Y."/>
            <person name="Shah S."/>
            <person name="Dougan E. K."/>
            <person name="Thang M."/>
            <person name="Chan C."/>
        </authorList>
    </citation>
    <scope>NUCLEOTIDE SEQUENCE [LARGE SCALE GENOMIC DNA]</scope>
</reference>
<proteinExistence type="predicted"/>
<feature type="region of interest" description="Disordered" evidence="1">
    <location>
        <begin position="375"/>
        <end position="394"/>
    </location>
</feature>
<protein>
    <recommendedName>
        <fullName evidence="2">Integrase catalytic domain-containing protein</fullName>
    </recommendedName>
</protein>
<dbReference type="SUPFAM" id="SSF53098">
    <property type="entry name" value="Ribonuclease H-like"/>
    <property type="match status" value="1"/>
</dbReference>
<evidence type="ECO:0000313" key="4">
    <source>
        <dbReference type="Proteomes" id="UP001642484"/>
    </source>
</evidence>
<dbReference type="InterPro" id="IPR012337">
    <property type="entry name" value="RNaseH-like_sf"/>
</dbReference>